<evidence type="ECO:0000256" key="2">
    <source>
        <dbReference type="ARBA" id="ARBA00005001"/>
    </source>
</evidence>
<keyword evidence="8 14" id="KW-0808">Transferase</keyword>
<dbReference type="RefSeq" id="WP_050673322.1">
    <property type="nucleotide sequence ID" value="NZ_CVRL01000025.1"/>
</dbReference>
<evidence type="ECO:0000256" key="3">
    <source>
        <dbReference type="ARBA" id="ARBA00009337"/>
    </source>
</evidence>
<dbReference type="Proteomes" id="UP000043764">
    <property type="component" value="Unassembled WGS sequence"/>
</dbReference>
<feature type="transmembrane region" description="Helical" evidence="12">
    <location>
        <begin position="398"/>
        <end position="421"/>
    </location>
</feature>
<dbReference type="GO" id="GO:0005886">
    <property type="term" value="C:plasma membrane"/>
    <property type="evidence" value="ECO:0007669"/>
    <property type="project" value="UniProtKB-SubCell"/>
</dbReference>
<accession>A0A0H5DHR8</accession>
<keyword evidence="5" id="KW-1003">Cell membrane</keyword>
<keyword evidence="6" id="KW-0997">Cell inner membrane</keyword>
<evidence type="ECO:0000256" key="5">
    <source>
        <dbReference type="ARBA" id="ARBA00022475"/>
    </source>
</evidence>
<organism evidence="14 15">
    <name type="scientific">Phaeobacter italicus</name>
    <dbReference type="NCBI Taxonomy" id="481446"/>
    <lineage>
        <taxon>Bacteria</taxon>
        <taxon>Pseudomonadati</taxon>
        <taxon>Pseudomonadota</taxon>
        <taxon>Alphaproteobacteria</taxon>
        <taxon>Rhodobacterales</taxon>
        <taxon>Roseobacteraceae</taxon>
        <taxon>Phaeobacter</taxon>
    </lineage>
</organism>
<dbReference type="InterPro" id="IPR001173">
    <property type="entry name" value="Glyco_trans_2-like"/>
</dbReference>
<keyword evidence="11 12" id="KW-0472">Membrane</keyword>
<proteinExistence type="inferred from homology"/>
<dbReference type="NCBIfam" id="NF003958">
    <property type="entry name" value="PRK05454.2-1"/>
    <property type="match status" value="1"/>
</dbReference>
<evidence type="ECO:0000256" key="7">
    <source>
        <dbReference type="ARBA" id="ARBA00022676"/>
    </source>
</evidence>
<feature type="transmembrane region" description="Helical" evidence="12">
    <location>
        <begin position="84"/>
        <end position="111"/>
    </location>
</feature>
<name>A0A0H5DHR8_9RHOB</name>
<keyword evidence="9 12" id="KW-0812">Transmembrane</keyword>
<feature type="transmembrane region" description="Helical" evidence="12">
    <location>
        <begin position="49"/>
        <end position="69"/>
    </location>
</feature>
<dbReference type="NCBIfam" id="NF003962">
    <property type="entry name" value="PRK05454.2-5"/>
    <property type="match status" value="1"/>
</dbReference>
<feature type="domain" description="Glycosyltransferase 2-like" evidence="13">
    <location>
        <begin position="227"/>
        <end position="455"/>
    </location>
</feature>
<keyword evidence="7 14" id="KW-0328">Glycosyltransferase</keyword>
<comment type="subcellular location">
    <subcellularLocation>
        <location evidence="1">Cell inner membrane</location>
        <topology evidence="1">Multi-pass membrane protein</topology>
    </subcellularLocation>
</comment>
<dbReference type="PANTHER" id="PTHR43867:SF5">
    <property type="entry name" value="GLUCANS BIOSYNTHESIS GLUCOSYLTRANSFERASE H"/>
    <property type="match status" value="1"/>
</dbReference>
<evidence type="ECO:0000256" key="11">
    <source>
        <dbReference type="ARBA" id="ARBA00023136"/>
    </source>
</evidence>
<gene>
    <name evidence="14" type="primary">mdoH</name>
    <name evidence="14" type="ORF">NIT7321_01894</name>
</gene>
<reference evidence="15" key="1">
    <citation type="submission" date="2015-05" db="EMBL/GenBank/DDBJ databases">
        <authorList>
            <person name="Rodrigo-Torres Lidia"/>
            <person name="Arahal R.David."/>
        </authorList>
    </citation>
    <scope>NUCLEOTIDE SEQUENCE [LARGE SCALE GENOMIC DNA]</scope>
    <source>
        <strain evidence="15">CECT 7321</strain>
    </source>
</reference>
<sequence>MTPTDPFTSPAALTPPEQPLAMPEQDFAVRFQDSAAPAGATDGNARNVAIWRILAFSPAMAATGLLTWGMKDWFAADGFSALEVVLLVLIAFNFFWISFSVSTVLLGLWGLSRRPRARGRGRTEPMKVALLVPVYNEVPWYVLGNAHSMLEELQERGGAHQYAMFILSDTRDDAIAEQERASVEALRAMLPDGAQLYYRRRPDNQGRKVGNITDWVRRWGAGWDAMLVLDADSLMTGRAIAHLADALSRDPGAGLIQSYPQLIGAQSVFGRMQQFANGVYGLALAEGLARWAGHEGNYWGHNAIIRTRAFAACAGLPPLRSAFGGEKLIMSHDFVEAGLLRRAGWSVKFLPRIRGSYEETPQTLVDHVLRDRRWCQGNLQHLNLLNAKGFRALSRFHLLHGAIGYLMAPVWFALLVIWALIGTGEDTSVLTYFSEANPTMPSWPDMSEPRHVLVILLIYAMLLAPKLLAVAALPMTGARFSEYGGGGLFSLSLMAEILLAILYAPILMVQQMIAVFRTALGLQKGWSPQARDGGSYSWRTLATCHALETVSGLILWAGIIAGVVSLWLLPIAISLVLAIPLSALSGVPLQRYAKALLATREVYAEPRITRLARARRQTLRLALETAAARRTAAE</sequence>
<evidence type="ECO:0000256" key="10">
    <source>
        <dbReference type="ARBA" id="ARBA00022989"/>
    </source>
</evidence>
<evidence type="ECO:0000256" key="12">
    <source>
        <dbReference type="SAM" id="Phobius"/>
    </source>
</evidence>
<dbReference type="InterPro" id="IPR050321">
    <property type="entry name" value="Glycosyltr_2/OpgH_subfam"/>
</dbReference>
<evidence type="ECO:0000256" key="8">
    <source>
        <dbReference type="ARBA" id="ARBA00022679"/>
    </source>
</evidence>
<comment type="pathway">
    <text evidence="2">Glycan metabolism; osmoregulated periplasmic glucan (OPG) biosynthesis.</text>
</comment>
<dbReference type="Gene3D" id="3.90.550.10">
    <property type="entry name" value="Spore Coat Polysaccharide Biosynthesis Protein SpsA, Chain A"/>
    <property type="match status" value="1"/>
</dbReference>
<comment type="similarity">
    <text evidence="3">Belongs to the glycosyltransferase 2 family. OpgH subfamily.</text>
</comment>
<evidence type="ECO:0000313" key="15">
    <source>
        <dbReference type="Proteomes" id="UP000043764"/>
    </source>
</evidence>
<dbReference type="GO" id="GO:0016758">
    <property type="term" value="F:hexosyltransferase activity"/>
    <property type="evidence" value="ECO:0007669"/>
    <property type="project" value="TreeGrafter"/>
</dbReference>
<feature type="transmembrane region" description="Helical" evidence="12">
    <location>
        <begin position="452"/>
        <end position="473"/>
    </location>
</feature>
<evidence type="ECO:0000259" key="13">
    <source>
        <dbReference type="Pfam" id="PF13632"/>
    </source>
</evidence>
<dbReference type="Pfam" id="PF13632">
    <property type="entry name" value="Glyco_trans_2_3"/>
    <property type="match status" value="1"/>
</dbReference>
<feature type="transmembrane region" description="Helical" evidence="12">
    <location>
        <begin position="553"/>
        <end position="584"/>
    </location>
</feature>
<dbReference type="AlphaFoldDB" id="A0A0H5DHR8"/>
<keyword evidence="15" id="KW-1185">Reference proteome</keyword>
<keyword evidence="10 12" id="KW-1133">Transmembrane helix</keyword>
<dbReference type="EMBL" id="CVRL01000025">
    <property type="protein sequence ID" value="CRL11045.1"/>
    <property type="molecule type" value="Genomic_DNA"/>
</dbReference>
<evidence type="ECO:0000256" key="9">
    <source>
        <dbReference type="ARBA" id="ARBA00022692"/>
    </source>
</evidence>
<evidence type="ECO:0000256" key="1">
    <source>
        <dbReference type="ARBA" id="ARBA00004429"/>
    </source>
</evidence>
<dbReference type="InterPro" id="IPR029044">
    <property type="entry name" value="Nucleotide-diphossugar_trans"/>
</dbReference>
<evidence type="ECO:0000256" key="4">
    <source>
        <dbReference type="ARBA" id="ARBA00020585"/>
    </source>
</evidence>
<protein>
    <recommendedName>
        <fullName evidence="4">Glucans biosynthesis glucosyltransferase H</fullName>
    </recommendedName>
</protein>
<dbReference type="STRING" id="481446.NIT7645_00993"/>
<evidence type="ECO:0000256" key="6">
    <source>
        <dbReference type="ARBA" id="ARBA00022519"/>
    </source>
</evidence>
<dbReference type="PANTHER" id="PTHR43867">
    <property type="entry name" value="CELLULOSE SYNTHASE CATALYTIC SUBUNIT A [UDP-FORMING]"/>
    <property type="match status" value="1"/>
</dbReference>
<feature type="transmembrane region" description="Helical" evidence="12">
    <location>
        <begin position="485"/>
        <end position="506"/>
    </location>
</feature>
<dbReference type="SUPFAM" id="SSF53448">
    <property type="entry name" value="Nucleotide-diphospho-sugar transferases"/>
    <property type="match status" value="1"/>
</dbReference>
<evidence type="ECO:0000313" key="14">
    <source>
        <dbReference type="EMBL" id="CRL11045.1"/>
    </source>
</evidence>